<proteinExistence type="predicted"/>
<comment type="caution">
    <text evidence="1">The sequence shown here is derived from an EMBL/GenBank/DDBJ whole genome shotgun (WGS) entry which is preliminary data.</text>
</comment>
<gene>
    <name evidence="1" type="ORF">PY091_16510</name>
</gene>
<accession>A0ABT5XSG8</accession>
<name>A0ABT5XSG8_9FLAO</name>
<evidence type="ECO:0000313" key="1">
    <source>
        <dbReference type="EMBL" id="MDF0708820.1"/>
    </source>
</evidence>
<dbReference type="RefSeq" id="WP_258537770.1">
    <property type="nucleotide sequence ID" value="NZ_JARFVA010000007.1"/>
</dbReference>
<sequence>MFTRKKIVLLGRGSIPYAVLVSSNNALALVVKEPRSPMSC</sequence>
<evidence type="ECO:0000313" key="2">
    <source>
        <dbReference type="Proteomes" id="UP001217083"/>
    </source>
</evidence>
<reference evidence="1 2" key="1">
    <citation type="submission" date="2023-03" db="EMBL/GenBank/DDBJ databases">
        <title>Muricauda XX sp. nov. and Muricauda XXX sp. nov., two novel species isolated from Okinawa Trough.</title>
        <authorList>
            <person name="Cao W."/>
            <person name="Deng X."/>
        </authorList>
    </citation>
    <scope>NUCLEOTIDE SEQUENCE [LARGE SCALE GENOMIC DNA]</scope>
    <source>
        <strain evidence="1 2">81s02</strain>
    </source>
</reference>
<keyword evidence="2" id="KW-1185">Reference proteome</keyword>
<organism evidence="1 2">
    <name type="scientific">Flagellimonas okinawensis</name>
    <dbReference type="NCBI Taxonomy" id="3031324"/>
    <lineage>
        <taxon>Bacteria</taxon>
        <taxon>Pseudomonadati</taxon>
        <taxon>Bacteroidota</taxon>
        <taxon>Flavobacteriia</taxon>
        <taxon>Flavobacteriales</taxon>
        <taxon>Flavobacteriaceae</taxon>
        <taxon>Flagellimonas</taxon>
    </lineage>
</organism>
<dbReference type="EMBL" id="JARFVA010000007">
    <property type="protein sequence ID" value="MDF0708820.1"/>
    <property type="molecule type" value="Genomic_DNA"/>
</dbReference>
<protein>
    <submittedName>
        <fullName evidence="1">Uncharacterized protein</fullName>
    </submittedName>
</protein>
<dbReference type="Proteomes" id="UP001217083">
    <property type="component" value="Unassembled WGS sequence"/>
</dbReference>